<evidence type="ECO:0000313" key="12">
    <source>
        <dbReference type="EMBL" id="CDH54328.1"/>
    </source>
</evidence>
<comment type="caution">
    <text evidence="12">The sequence shown here is derived from an EMBL/GenBank/DDBJ whole genome shotgun (WGS) entry which is preliminary data.</text>
</comment>
<evidence type="ECO:0000256" key="1">
    <source>
        <dbReference type="ARBA" id="ARBA00022574"/>
    </source>
</evidence>
<evidence type="ECO:0000259" key="11">
    <source>
        <dbReference type="PROSITE" id="PS50089"/>
    </source>
</evidence>
<keyword evidence="10" id="KW-1133">Transmembrane helix</keyword>
<dbReference type="GO" id="GO:0061630">
    <property type="term" value="F:ubiquitin protein ligase activity"/>
    <property type="evidence" value="ECO:0007669"/>
    <property type="project" value="InterPro"/>
</dbReference>
<dbReference type="PANTHER" id="PTHR44080:SF6">
    <property type="entry name" value="CHROMOSOME UNDETERMINED SCAFFOLD_30, WHOLE GENOME SHOTGUN SEQUENCE"/>
    <property type="match status" value="1"/>
</dbReference>
<feature type="region of interest" description="Disordered" evidence="9">
    <location>
        <begin position="106"/>
        <end position="128"/>
    </location>
</feature>
<proteinExistence type="predicted"/>
<dbReference type="PROSITE" id="PS00518">
    <property type="entry name" value="ZF_RING_1"/>
    <property type="match status" value="1"/>
</dbReference>
<gene>
    <name evidence="12" type="ORF">LCOR_05586.1</name>
</gene>
<feature type="region of interest" description="Disordered" evidence="9">
    <location>
        <begin position="360"/>
        <end position="393"/>
    </location>
</feature>
<dbReference type="InterPro" id="IPR015943">
    <property type="entry name" value="WD40/YVTN_repeat-like_dom_sf"/>
</dbReference>
<keyword evidence="1 7" id="KW-0853">WD repeat</keyword>
<dbReference type="InterPro" id="IPR020472">
    <property type="entry name" value="WD40_PAC1"/>
</dbReference>
<dbReference type="SUPFAM" id="SSF50978">
    <property type="entry name" value="WD40 repeat-like"/>
    <property type="match status" value="1"/>
</dbReference>
<dbReference type="PRINTS" id="PR00320">
    <property type="entry name" value="GPROTEINBRPT"/>
</dbReference>
<protein>
    <submittedName>
        <fullName evidence="12">E3 ubiquitin-protein ligase cop1-like</fullName>
    </submittedName>
</protein>
<dbReference type="PANTHER" id="PTHR44080">
    <property type="entry name" value="E3 UBIQUITIN-PROTEIN LIGASE COP1"/>
    <property type="match status" value="1"/>
</dbReference>
<keyword evidence="5" id="KW-0862">Zinc</keyword>
<accession>A0A068RVY1</accession>
<dbReference type="PROSITE" id="PS50082">
    <property type="entry name" value="WD_REPEATS_2"/>
    <property type="match status" value="3"/>
</dbReference>
<dbReference type="InterPro" id="IPR013083">
    <property type="entry name" value="Znf_RING/FYVE/PHD"/>
</dbReference>
<reference evidence="12" key="1">
    <citation type="submission" date="2013-08" db="EMBL/GenBank/DDBJ databases">
        <title>Gene expansion shapes genome architecture in the human pathogen Lichtheimia corymbifera: an evolutionary genomics analysis in the ancient terrestrial Mucorales (Mucoromycotina).</title>
        <authorList>
            <person name="Schwartze V.U."/>
            <person name="Winter S."/>
            <person name="Shelest E."/>
            <person name="Marcet-Houben M."/>
            <person name="Horn F."/>
            <person name="Wehner S."/>
            <person name="Hoffmann K."/>
            <person name="Riege K."/>
            <person name="Sammeth M."/>
            <person name="Nowrousian M."/>
            <person name="Valiante V."/>
            <person name="Linde J."/>
            <person name="Jacobsen I.D."/>
            <person name="Marz M."/>
            <person name="Brakhage A.A."/>
            <person name="Gabaldon T."/>
            <person name="Bocker S."/>
            <person name="Voigt K."/>
        </authorList>
    </citation>
    <scope>NUCLEOTIDE SEQUENCE [LARGE SCALE GENOMIC DNA]</scope>
    <source>
        <strain evidence="12">FSU 9682</strain>
    </source>
</reference>
<feature type="repeat" description="WD" evidence="7">
    <location>
        <begin position="618"/>
        <end position="641"/>
    </location>
</feature>
<dbReference type="Gene3D" id="2.130.10.10">
    <property type="entry name" value="YVTN repeat-like/Quinoprotein amine dehydrogenase"/>
    <property type="match status" value="1"/>
</dbReference>
<dbReference type="PROSITE" id="PS50089">
    <property type="entry name" value="ZF_RING_2"/>
    <property type="match status" value="1"/>
</dbReference>
<evidence type="ECO:0000256" key="3">
    <source>
        <dbReference type="ARBA" id="ARBA00022737"/>
    </source>
</evidence>
<feature type="coiled-coil region" evidence="8">
    <location>
        <begin position="317"/>
        <end position="351"/>
    </location>
</feature>
<evidence type="ECO:0000256" key="6">
    <source>
        <dbReference type="PROSITE-ProRule" id="PRU00175"/>
    </source>
</evidence>
<dbReference type="InterPro" id="IPR042755">
    <property type="entry name" value="COP1"/>
</dbReference>
<keyword evidence="3" id="KW-0677">Repeat</keyword>
<feature type="repeat" description="WD" evidence="7">
    <location>
        <begin position="685"/>
        <end position="725"/>
    </location>
</feature>
<keyword evidence="10" id="KW-0472">Membrane</keyword>
<sequence length="817" mass="92103">MLCETITGSLCSWGHTQKPALSLSCISFLYLFPLLYLLLISSLFDPIKMDLRSFDLASSDNYNSRMSLTEDEPPGDARVTPNISNPPPRLVRRHTDIIRENANRRSRFYDQSSSSSNTPNQLRNASSSSLASNSINSWRRFSSSIARFWTRSDYEDNDDVSSIKSLVSTTPSIPRTNSDCRIEDESDPENLLCPICTDLLAEVVVTTCGHTFCNQCIAQHMTRASDCPMCRTRLNSIQIFPNFQFNKVVEQYREDKRRRDRRIRISQVDTKRKRSRALNEILKTVPYKEIMETITPLLEKKKQEEFDQKVAEDVLLEAFLEQLKERHKNSIADLEAKVRFIEDDLNQVQGKLGDNAAVVSSDKEGMSARSIGDDSDATVAKTSVTPHPNGKKRKVQEMLGLIPREDEDEDEAKVKRQRIYDRFKDLQDLYIGDSCTTMGSTEAQRDSLKHISSLLYQTTRFSTFRVLDTMFHSDQSASSSIISSIEFDRDEEYFAIGGVSRDIKIFDYSMLADTIAANDAVSDTGNEWPRGNRSTRGTGFIGDFRPSQLVHCPVRVIPAGNKLSCLSWNMYIKAHLASSDYEGTIRLWDANEGRCIRSFCEHERRAWSVDICAANPTYLASGSDDATVKVWSTTMRQSVMTLRHGGNVCCAKFAPNVANYLAVGTADHVVTYYDLRFAAEPVHYYQGHKKAVSYVRWLDDNTIISASTDNSLRRWNTLTNESTMSYTGHSNEKNFVGLSVCGDWISCGSEDNCVYAYHKDCKTPVASFKFPSTANPLEPSVDDGYRAFVSSSCWKSGTNTLLAANSKGVIKVLTLDR</sequence>
<dbReference type="GO" id="GO:0008270">
    <property type="term" value="F:zinc ion binding"/>
    <property type="evidence" value="ECO:0007669"/>
    <property type="project" value="UniProtKB-KW"/>
</dbReference>
<evidence type="ECO:0000256" key="4">
    <source>
        <dbReference type="ARBA" id="ARBA00022771"/>
    </source>
</evidence>
<evidence type="ECO:0000256" key="2">
    <source>
        <dbReference type="ARBA" id="ARBA00022723"/>
    </source>
</evidence>
<feature type="region of interest" description="Disordered" evidence="9">
    <location>
        <begin position="65"/>
        <end position="94"/>
    </location>
</feature>
<dbReference type="InterPro" id="IPR001680">
    <property type="entry name" value="WD40_rpt"/>
</dbReference>
<dbReference type="SMART" id="SM00184">
    <property type="entry name" value="RING"/>
    <property type="match status" value="1"/>
</dbReference>
<dbReference type="InterPro" id="IPR017907">
    <property type="entry name" value="Znf_RING_CS"/>
</dbReference>
<dbReference type="Proteomes" id="UP000027586">
    <property type="component" value="Unassembled WGS sequence"/>
</dbReference>
<name>A0A068RVY1_9FUNG</name>
<keyword evidence="13" id="KW-1185">Reference proteome</keyword>
<dbReference type="Pfam" id="PF13923">
    <property type="entry name" value="zf-C3HC4_2"/>
    <property type="match status" value="1"/>
</dbReference>
<feature type="transmembrane region" description="Helical" evidence="10">
    <location>
        <begin position="20"/>
        <end position="44"/>
    </location>
</feature>
<keyword evidence="8" id="KW-0175">Coiled coil</keyword>
<feature type="repeat" description="WD" evidence="7">
    <location>
        <begin position="576"/>
        <end position="598"/>
    </location>
</feature>
<evidence type="ECO:0000256" key="10">
    <source>
        <dbReference type="SAM" id="Phobius"/>
    </source>
</evidence>
<keyword evidence="4 6" id="KW-0863">Zinc-finger</keyword>
<evidence type="ECO:0000256" key="9">
    <source>
        <dbReference type="SAM" id="MobiDB-lite"/>
    </source>
</evidence>
<dbReference type="InterPro" id="IPR036322">
    <property type="entry name" value="WD40_repeat_dom_sf"/>
</dbReference>
<dbReference type="Pfam" id="PF00400">
    <property type="entry name" value="WD40"/>
    <property type="match status" value="3"/>
</dbReference>
<dbReference type="AlphaFoldDB" id="A0A068RVY1"/>
<evidence type="ECO:0000256" key="5">
    <source>
        <dbReference type="ARBA" id="ARBA00022833"/>
    </source>
</evidence>
<dbReference type="SMART" id="SM00320">
    <property type="entry name" value="WD40"/>
    <property type="match status" value="6"/>
</dbReference>
<dbReference type="OrthoDB" id="273771at2759"/>
<dbReference type="InterPro" id="IPR001841">
    <property type="entry name" value="Znf_RING"/>
</dbReference>
<dbReference type="PROSITE" id="PS50294">
    <property type="entry name" value="WD_REPEATS_REGION"/>
    <property type="match status" value="1"/>
</dbReference>
<dbReference type="SUPFAM" id="SSF57850">
    <property type="entry name" value="RING/U-box"/>
    <property type="match status" value="1"/>
</dbReference>
<keyword evidence="10" id="KW-0812">Transmembrane</keyword>
<evidence type="ECO:0000313" key="13">
    <source>
        <dbReference type="Proteomes" id="UP000027586"/>
    </source>
</evidence>
<organism evidence="12 13">
    <name type="scientific">Lichtheimia corymbifera JMRC:FSU:9682</name>
    <dbReference type="NCBI Taxonomy" id="1263082"/>
    <lineage>
        <taxon>Eukaryota</taxon>
        <taxon>Fungi</taxon>
        <taxon>Fungi incertae sedis</taxon>
        <taxon>Mucoromycota</taxon>
        <taxon>Mucoromycotina</taxon>
        <taxon>Mucoromycetes</taxon>
        <taxon>Mucorales</taxon>
        <taxon>Lichtheimiaceae</taxon>
        <taxon>Lichtheimia</taxon>
    </lineage>
</organism>
<evidence type="ECO:0000256" key="7">
    <source>
        <dbReference type="PROSITE-ProRule" id="PRU00221"/>
    </source>
</evidence>
<feature type="domain" description="RING-type" evidence="11">
    <location>
        <begin position="193"/>
        <end position="231"/>
    </location>
</feature>
<dbReference type="Gene3D" id="3.30.40.10">
    <property type="entry name" value="Zinc/RING finger domain, C3HC4 (zinc finger)"/>
    <property type="match status" value="1"/>
</dbReference>
<dbReference type="STRING" id="1263082.A0A068RVY1"/>
<dbReference type="EMBL" id="CBTN010000022">
    <property type="protein sequence ID" value="CDH54328.1"/>
    <property type="molecule type" value="Genomic_DNA"/>
</dbReference>
<dbReference type="VEuPathDB" id="FungiDB:LCOR_05586.1"/>
<evidence type="ECO:0000256" key="8">
    <source>
        <dbReference type="SAM" id="Coils"/>
    </source>
</evidence>
<keyword evidence="2" id="KW-0479">Metal-binding</keyword>